<keyword evidence="2" id="KW-0472">Membrane</keyword>
<reference evidence="3 4" key="1">
    <citation type="journal article" date="2014" name="Nat. Commun.">
        <title>Molecular traces of alternative social organization in a termite genome.</title>
        <authorList>
            <person name="Terrapon N."/>
            <person name="Li C."/>
            <person name="Robertson H.M."/>
            <person name="Ji L."/>
            <person name="Meng X."/>
            <person name="Booth W."/>
            <person name="Chen Z."/>
            <person name="Childers C.P."/>
            <person name="Glastad K.M."/>
            <person name="Gokhale K."/>
            <person name="Gowin J."/>
            <person name="Gronenberg W."/>
            <person name="Hermansen R.A."/>
            <person name="Hu H."/>
            <person name="Hunt B.G."/>
            <person name="Huylmans A.K."/>
            <person name="Khalil S.M."/>
            <person name="Mitchell R.D."/>
            <person name="Munoz-Torres M.C."/>
            <person name="Mustard J.A."/>
            <person name="Pan H."/>
            <person name="Reese J.T."/>
            <person name="Scharf M.E."/>
            <person name="Sun F."/>
            <person name="Vogel H."/>
            <person name="Xiao J."/>
            <person name="Yang W."/>
            <person name="Yang Z."/>
            <person name="Yang Z."/>
            <person name="Zhou J."/>
            <person name="Zhu J."/>
            <person name="Brent C.S."/>
            <person name="Elsik C.G."/>
            <person name="Goodisman M.A."/>
            <person name="Liberles D.A."/>
            <person name="Roe R.M."/>
            <person name="Vargo E.L."/>
            <person name="Vilcinskas A."/>
            <person name="Wang J."/>
            <person name="Bornberg-Bauer E."/>
            <person name="Korb J."/>
            <person name="Zhang G."/>
            <person name="Liebig J."/>
        </authorList>
    </citation>
    <scope>NUCLEOTIDE SEQUENCE [LARGE SCALE GENOMIC DNA]</scope>
    <source>
        <tissue evidence="3">Whole organism</tissue>
    </source>
</reference>
<dbReference type="InParanoid" id="A0A067QFA1"/>
<name>A0A067QFA1_ZOONE</name>
<dbReference type="AlphaFoldDB" id="A0A067QFA1"/>
<feature type="transmembrane region" description="Helical" evidence="2">
    <location>
        <begin position="63"/>
        <end position="82"/>
    </location>
</feature>
<gene>
    <name evidence="3" type="ORF">L798_05695</name>
</gene>
<keyword evidence="4" id="KW-1185">Reference proteome</keyword>
<keyword evidence="2" id="KW-0812">Transmembrane</keyword>
<keyword evidence="2" id="KW-1133">Transmembrane helix</keyword>
<sequence length="145" mass="15865">MAVKATATENRNDEAAHPRVEDESSGWKKKLGIAIAEVAQFLNIWGQGKAINRMREKEDHTPSVITLTFLVAITVILLHPRLKCVKKTLAMAAMLFTLSVKLALVIDGDKDSHGYTPIVVSTGFAVDFVVSDTLSHTPFLVLPKP</sequence>
<proteinExistence type="predicted"/>
<evidence type="ECO:0000313" key="3">
    <source>
        <dbReference type="EMBL" id="KDQ97592.1"/>
    </source>
</evidence>
<feature type="compositionally biased region" description="Basic and acidic residues" evidence="1">
    <location>
        <begin position="10"/>
        <end position="23"/>
    </location>
</feature>
<dbReference type="EMBL" id="KK853687">
    <property type="protein sequence ID" value="KDQ97592.1"/>
    <property type="molecule type" value="Genomic_DNA"/>
</dbReference>
<feature type="region of interest" description="Disordered" evidence="1">
    <location>
        <begin position="1"/>
        <end position="23"/>
    </location>
</feature>
<dbReference type="Proteomes" id="UP000027135">
    <property type="component" value="Unassembled WGS sequence"/>
</dbReference>
<evidence type="ECO:0000256" key="2">
    <source>
        <dbReference type="SAM" id="Phobius"/>
    </source>
</evidence>
<evidence type="ECO:0000256" key="1">
    <source>
        <dbReference type="SAM" id="MobiDB-lite"/>
    </source>
</evidence>
<protein>
    <submittedName>
        <fullName evidence="3">Uncharacterized protein</fullName>
    </submittedName>
</protein>
<accession>A0A067QFA1</accession>
<evidence type="ECO:0000313" key="4">
    <source>
        <dbReference type="Proteomes" id="UP000027135"/>
    </source>
</evidence>
<feature type="transmembrane region" description="Helical" evidence="2">
    <location>
        <begin position="88"/>
        <end position="106"/>
    </location>
</feature>
<organism evidence="3 4">
    <name type="scientific">Zootermopsis nevadensis</name>
    <name type="common">Dampwood termite</name>
    <dbReference type="NCBI Taxonomy" id="136037"/>
    <lineage>
        <taxon>Eukaryota</taxon>
        <taxon>Metazoa</taxon>
        <taxon>Ecdysozoa</taxon>
        <taxon>Arthropoda</taxon>
        <taxon>Hexapoda</taxon>
        <taxon>Insecta</taxon>
        <taxon>Pterygota</taxon>
        <taxon>Neoptera</taxon>
        <taxon>Polyneoptera</taxon>
        <taxon>Dictyoptera</taxon>
        <taxon>Blattodea</taxon>
        <taxon>Blattoidea</taxon>
        <taxon>Termitoidae</taxon>
        <taxon>Termopsidae</taxon>
        <taxon>Zootermopsis</taxon>
    </lineage>
</organism>